<dbReference type="SUPFAM" id="SSF57667">
    <property type="entry name" value="beta-beta-alpha zinc fingers"/>
    <property type="match status" value="1"/>
</dbReference>
<feature type="domain" description="C2H2-type" evidence="9">
    <location>
        <begin position="80"/>
        <end position="107"/>
    </location>
</feature>
<dbReference type="CDD" id="cd00067">
    <property type="entry name" value="GAL4"/>
    <property type="match status" value="1"/>
</dbReference>
<feature type="compositionally biased region" description="Low complexity" evidence="7">
    <location>
        <begin position="722"/>
        <end position="740"/>
    </location>
</feature>
<accession>A0A9P1H6T5</accession>
<evidence type="ECO:0000259" key="8">
    <source>
        <dbReference type="PROSITE" id="PS50048"/>
    </source>
</evidence>
<organism evidence="10 11">
    <name type="scientific">Parascedosporium putredinis</name>
    <dbReference type="NCBI Taxonomy" id="1442378"/>
    <lineage>
        <taxon>Eukaryota</taxon>
        <taxon>Fungi</taxon>
        <taxon>Dikarya</taxon>
        <taxon>Ascomycota</taxon>
        <taxon>Pezizomycotina</taxon>
        <taxon>Sordariomycetes</taxon>
        <taxon>Hypocreomycetidae</taxon>
        <taxon>Microascales</taxon>
        <taxon>Microascaceae</taxon>
        <taxon>Parascedosporium</taxon>
    </lineage>
</organism>
<keyword evidence="11" id="KW-1185">Reference proteome</keyword>
<dbReference type="GO" id="GO:0006351">
    <property type="term" value="P:DNA-templated transcription"/>
    <property type="evidence" value="ECO:0007669"/>
    <property type="project" value="InterPro"/>
</dbReference>
<keyword evidence="2" id="KW-0862">Zinc</keyword>
<dbReference type="SUPFAM" id="SSF57701">
    <property type="entry name" value="Zn2/Cys6 DNA-binding domain"/>
    <property type="match status" value="1"/>
</dbReference>
<evidence type="ECO:0000256" key="2">
    <source>
        <dbReference type="ARBA" id="ARBA00022833"/>
    </source>
</evidence>
<evidence type="ECO:0000256" key="4">
    <source>
        <dbReference type="ARBA" id="ARBA00023163"/>
    </source>
</evidence>
<dbReference type="GO" id="GO:0003677">
    <property type="term" value="F:DNA binding"/>
    <property type="evidence" value="ECO:0007669"/>
    <property type="project" value="InterPro"/>
</dbReference>
<evidence type="ECO:0000259" key="9">
    <source>
        <dbReference type="PROSITE" id="PS50157"/>
    </source>
</evidence>
<dbReference type="Proteomes" id="UP000838763">
    <property type="component" value="Unassembled WGS sequence"/>
</dbReference>
<dbReference type="Pfam" id="PF00096">
    <property type="entry name" value="zf-C2H2"/>
    <property type="match status" value="2"/>
</dbReference>
<dbReference type="Pfam" id="PF04082">
    <property type="entry name" value="Fungal_trans"/>
    <property type="match status" value="1"/>
</dbReference>
<dbReference type="Pfam" id="PF00172">
    <property type="entry name" value="Zn_clus"/>
    <property type="match status" value="1"/>
</dbReference>
<dbReference type="Gene3D" id="3.30.160.60">
    <property type="entry name" value="Classic Zinc Finger"/>
    <property type="match status" value="1"/>
</dbReference>
<dbReference type="AlphaFoldDB" id="A0A9P1H6T5"/>
<evidence type="ECO:0000256" key="6">
    <source>
        <dbReference type="PROSITE-ProRule" id="PRU00042"/>
    </source>
</evidence>
<feature type="region of interest" description="Disordered" evidence="7">
    <location>
        <begin position="1020"/>
        <end position="1044"/>
    </location>
</feature>
<dbReference type="InterPro" id="IPR001138">
    <property type="entry name" value="Zn2Cys6_DnaBD"/>
</dbReference>
<dbReference type="InterPro" id="IPR013087">
    <property type="entry name" value="Znf_C2H2_type"/>
</dbReference>
<keyword evidence="5" id="KW-0539">Nucleus</keyword>
<feature type="region of interest" description="Disordered" evidence="7">
    <location>
        <begin position="331"/>
        <end position="389"/>
    </location>
</feature>
<dbReference type="PROSITE" id="PS50157">
    <property type="entry name" value="ZINC_FINGER_C2H2_2"/>
    <property type="match status" value="2"/>
</dbReference>
<dbReference type="CDD" id="cd12148">
    <property type="entry name" value="fungal_TF_MHR"/>
    <property type="match status" value="1"/>
</dbReference>
<dbReference type="InterPro" id="IPR036864">
    <property type="entry name" value="Zn2-C6_fun-type_DNA-bd_sf"/>
</dbReference>
<evidence type="ECO:0000256" key="7">
    <source>
        <dbReference type="SAM" id="MobiDB-lite"/>
    </source>
</evidence>
<dbReference type="OrthoDB" id="10018191at2759"/>
<sequence>MGTNADDVPAASVVNLEKTPADASAATNTSVGDAPPVAFFFTTLTTDPVAMYRCNVCGKTYAGRTSLARHALNHQKQKQHICETCGVVFYRRDLLSRHLKLHTRAPSASGGGSAQSAGSGEGNPEPRKRCHTACNRCRELRIRCSGASPCEACFKADQPCEYDGPSRRLSHLPARLPTADREVDSSTGPKDMDCSRQSFDYEGNPEASSSILLASPDDAGPDHPAISAPSDTTLRAPAPPLPNLPATECHAMVNVNNVEALDAMDLELHPQHVDPVFWPWLHENLYLPSSYDELIFGTLQGPGLLNAPPPGDSAAGRGRSRLLTQRLHGEVYTRVDHSEGPGAGGPGMTPHTHAHIGEALPPNNNADDDNGNNGGPYPKDASRRSDSSYAGHAGRIRVVDELVGFASCYRGERPGTTANHAAHWRAMSYKVKEAFEIHADAAPADTPLLDHFVHLFVQHFEPLWPLFSPQTLDIHQLHPLLYLVLTTIGAMYHDDDPGSAAYGNMMHGSARTCLMSPLELDSPDGDLVWLAQARVSTQMATLYFGQPRAFSYAQHLGALLAAQARRMDLFSDAYAKRGAADFRNPVASDQDRLHAWLRLETRRRLAFAIFRAESYTSVLLHARPLVWLGEIDLAFPSCETVWRSEKLPPRLCLQLIENDRTPGRDLRASDEMLLGDDSEETRFPTASAAATSALQLDGSVTAGSATGIPSPGMSSIGAESTQSQSQSNNHNHQQQQQQQQRTTLLATNARPLNLPPHPWSEVERLESAPRRMADMAAGHARLLRAWQKWEAGVPWVKSLVRTDADRSSLMSSLLFYHLAFVHLSCPVSSLHQIQYGLADGRAPEPDHLALAYRWARSSRGRLTAERAMSICSLIGKQGPDARRRRAADVKFNLLAYIALHRAIVVLWAFAGASDSGNGLGPAAGTGGWRRAHAGGVGVAEIPVNRENSASMIRCLNSYSPPCPASPPHIRHQLGIRKPLHALPGFLLRRPREQRTQDGAHLGDEFRDQSFSRPTIEQLPVLAAKDGSQRVDHRVGSQLSELGLP</sequence>
<dbReference type="PROSITE" id="PS00028">
    <property type="entry name" value="ZINC_FINGER_C2H2_1"/>
    <property type="match status" value="2"/>
</dbReference>
<feature type="compositionally biased region" description="Basic and acidic residues" evidence="7">
    <location>
        <begin position="178"/>
        <end position="194"/>
    </location>
</feature>
<dbReference type="SMART" id="SM00066">
    <property type="entry name" value="GAL4"/>
    <property type="match status" value="1"/>
</dbReference>
<dbReference type="GO" id="GO:0000981">
    <property type="term" value="F:DNA-binding transcription factor activity, RNA polymerase II-specific"/>
    <property type="evidence" value="ECO:0007669"/>
    <property type="project" value="InterPro"/>
</dbReference>
<feature type="domain" description="Zn(2)-C6 fungal-type" evidence="8">
    <location>
        <begin position="133"/>
        <end position="162"/>
    </location>
</feature>
<keyword evidence="4" id="KW-0804">Transcription</keyword>
<dbReference type="Gene3D" id="4.10.240.10">
    <property type="entry name" value="Zn(2)-C6 fungal-type DNA-binding domain"/>
    <property type="match status" value="1"/>
</dbReference>
<dbReference type="SMART" id="SM00355">
    <property type="entry name" value="ZnF_C2H2"/>
    <property type="match status" value="2"/>
</dbReference>
<proteinExistence type="predicted"/>
<feature type="region of interest" description="Disordered" evidence="7">
    <location>
        <begin position="161"/>
        <end position="242"/>
    </location>
</feature>
<keyword evidence="6" id="KW-0863">Zinc-finger</keyword>
<dbReference type="InterPro" id="IPR007219">
    <property type="entry name" value="XnlR_reg_dom"/>
</dbReference>
<evidence type="ECO:0000313" key="11">
    <source>
        <dbReference type="Proteomes" id="UP000838763"/>
    </source>
</evidence>
<comment type="caution">
    <text evidence="10">The sequence shown here is derived from an EMBL/GenBank/DDBJ whole genome shotgun (WGS) entry which is preliminary data.</text>
</comment>
<dbReference type="PROSITE" id="PS50048">
    <property type="entry name" value="ZN2_CY6_FUNGAL_2"/>
    <property type="match status" value="1"/>
</dbReference>
<name>A0A9P1H6T5_9PEZI</name>
<dbReference type="EMBL" id="CALLCH030000017">
    <property type="protein sequence ID" value="CAI4217822.1"/>
    <property type="molecule type" value="Genomic_DNA"/>
</dbReference>
<feature type="region of interest" description="Disordered" evidence="7">
    <location>
        <begin position="102"/>
        <end position="128"/>
    </location>
</feature>
<evidence type="ECO:0000256" key="1">
    <source>
        <dbReference type="ARBA" id="ARBA00022723"/>
    </source>
</evidence>
<dbReference type="PANTHER" id="PTHR47660">
    <property type="entry name" value="TRANSCRIPTION FACTOR WITH C2H2 AND ZN(2)-CYS(6) DNA BINDING DOMAIN (EUROFUNG)-RELATED-RELATED"/>
    <property type="match status" value="1"/>
</dbReference>
<keyword evidence="3" id="KW-0805">Transcription regulation</keyword>
<dbReference type="PANTHER" id="PTHR47660:SF7">
    <property type="entry name" value="TRANSCRIPTION FACTOR WITH C2H2 AND ZN(2)-CYS(6) DNA BINDING DOMAIN (EUROFUNG)"/>
    <property type="match status" value="1"/>
</dbReference>
<dbReference type="PROSITE" id="PS00463">
    <property type="entry name" value="ZN2_CY6_FUNGAL_1"/>
    <property type="match status" value="1"/>
</dbReference>
<evidence type="ECO:0000256" key="3">
    <source>
        <dbReference type="ARBA" id="ARBA00023015"/>
    </source>
</evidence>
<dbReference type="InterPro" id="IPR036236">
    <property type="entry name" value="Znf_C2H2_sf"/>
</dbReference>
<reference evidence="10" key="1">
    <citation type="submission" date="2022-11" db="EMBL/GenBank/DDBJ databases">
        <authorList>
            <person name="Scott C."/>
            <person name="Bruce N."/>
        </authorList>
    </citation>
    <scope>NUCLEOTIDE SEQUENCE</scope>
</reference>
<keyword evidence="1" id="KW-0479">Metal-binding</keyword>
<feature type="domain" description="C2H2-type" evidence="9">
    <location>
        <begin position="52"/>
        <end position="79"/>
    </location>
</feature>
<protein>
    <submittedName>
        <fullName evidence="10">Uncharacterized protein</fullName>
    </submittedName>
</protein>
<evidence type="ECO:0000256" key="5">
    <source>
        <dbReference type="ARBA" id="ARBA00023242"/>
    </source>
</evidence>
<feature type="region of interest" description="Disordered" evidence="7">
    <location>
        <begin position="701"/>
        <end position="741"/>
    </location>
</feature>
<dbReference type="GO" id="GO:0008270">
    <property type="term" value="F:zinc ion binding"/>
    <property type="evidence" value="ECO:0007669"/>
    <property type="project" value="UniProtKB-KW"/>
</dbReference>
<gene>
    <name evidence="10" type="ORF">PPNO1_LOCUS7422</name>
</gene>
<evidence type="ECO:0000313" key="10">
    <source>
        <dbReference type="EMBL" id="CAI4217822.1"/>
    </source>
</evidence>